<accession>A0ABV8HLG9</accession>
<protein>
    <submittedName>
        <fullName evidence="2">Uncharacterized protein</fullName>
    </submittedName>
</protein>
<feature type="compositionally biased region" description="Basic and acidic residues" evidence="1">
    <location>
        <begin position="53"/>
        <end position="63"/>
    </location>
</feature>
<keyword evidence="3" id="KW-1185">Reference proteome</keyword>
<dbReference type="EMBL" id="JBHSBB010000008">
    <property type="protein sequence ID" value="MFC4031721.1"/>
    <property type="molecule type" value="Genomic_DNA"/>
</dbReference>
<evidence type="ECO:0000256" key="1">
    <source>
        <dbReference type="SAM" id="MobiDB-lite"/>
    </source>
</evidence>
<evidence type="ECO:0000313" key="2">
    <source>
        <dbReference type="EMBL" id="MFC4031721.1"/>
    </source>
</evidence>
<dbReference type="RefSeq" id="WP_386428053.1">
    <property type="nucleotide sequence ID" value="NZ_JBHSBB010000008.1"/>
</dbReference>
<organism evidence="2 3">
    <name type="scientific">Streptomyces polygonati</name>
    <dbReference type="NCBI Taxonomy" id="1617087"/>
    <lineage>
        <taxon>Bacteria</taxon>
        <taxon>Bacillati</taxon>
        <taxon>Actinomycetota</taxon>
        <taxon>Actinomycetes</taxon>
        <taxon>Kitasatosporales</taxon>
        <taxon>Streptomycetaceae</taxon>
        <taxon>Streptomyces</taxon>
    </lineage>
</organism>
<feature type="region of interest" description="Disordered" evidence="1">
    <location>
        <begin position="44"/>
        <end position="63"/>
    </location>
</feature>
<name>A0ABV8HLG9_9ACTN</name>
<gene>
    <name evidence="2" type="ORF">ACFO3J_09545</name>
</gene>
<reference evidence="3" key="1">
    <citation type="journal article" date="2019" name="Int. J. Syst. Evol. Microbiol.">
        <title>The Global Catalogue of Microorganisms (GCM) 10K type strain sequencing project: providing services to taxonomists for standard genome sequencing and annotation.</title>
        <authorList>
            <consortium name="The Broad Institute Genomics Platform"/>
            <consortium name="The Broad Institute Genome Sequencing Center for Infectious Disease"/>
            <person name="Wu L."/>
            <person name="Ma J."/>
        </authorList>
    </citation>
    <scope>NUCLEOTIDE SEQUENCE [LARGE SCALE GENOMIC DNA]</scope>
    <source>
        <strain evidence="3">CGMCC 4.7237</strain>
    </source>
</reference>
<comment type="caution">
    <text evidence="2">The sequence shown here is derived from an EMBL/GenBank/DDBJ whole genome shotgun (WGS) entry which is preliminary data.</text>
</comment>
<sequence length="63" mass="6643">MSFLTVAWEPVINAGLLPQHPGDGTTPVATVGWLPKLGTAFYPYPDDDPDAAPARHEPGSGRS</sequence>
<proteinExistence type="predicted"/>
<dbReference type="Proteomes" id="UP001595765">
    <property type="component" value="Unassembled WGS sequence"/>
</dbReference>
<evidence type="ECO:0000313" key="3">
    <source>
        <dbReference type="Proteomes" id="UP001595765"/>
    </source>
</evidence>